<dbReference type="InterPro" id="IPR036412">
    <property type="entry name" value="HAD-like_sf"/>
</dbReference>
<dbReference type="GO" id="GO:0016787">
    <property type="term" value="F:hydrolase activity"/>
    <property type="evidence" value="ECO:0007669"/>
    <property type="project" value="UniProtKB-KW"/>
</dbReference>
<organism evidence="1 2">
    <name type="scientific">Streptomyces lutosisoli</name>
    <dbReference type="NCBI Taxonomy" id="2665721"/>
    <lineage>
        <taxon>Bacteria</taxon>
        <taxon>Bacillati</taxon>
        <taxon>Actinomycetota</taxon>
        <taxon>Actinomycetes</taxon>
        <taxon>Kitasatosporales</taxon>
        <taxon>Streptomycetaceae</taxon>
        <taxon>Streptomyces</taxon>
    </lineage>
</organism>
<keyword evidence="2" id="KW-1185">Reference proteome</keyword>
<evidence type="ECO:0000313" key="2">
    <source>
        <dbReference type="Proteomes" id="UP001596957"/>
    </source>
</evidence>
<reference evidence="2" key="1">
    <citation type="journal article" date="2019" name="Int. J. Syst. Evol. Microbiol.">
        <title>The Global Catalogue of Microorganisms (GCM) 10K type strain sequencing project: providing services to taxonomists for standard genome sequencing and annotation.</title>
        <authorList>
            <consortium name="The Broad Institute Genomics Platform"/>
            <consortium name="The Broad Institute Genome Sequencing Center for Infectious Disease"/>
            <person name="Wu L."/>
            <person name="Ma J."/>
        </authorList>
    </citation>
    <scope>NUCLEOTIDE SEQUENCE [LARGE SCALE GENOMIC DNA]</scope>
    <source>
        <strain evidence="2">CGMCC 4.7198</strain>
    </source>
</reference>
<dbReference type="Proteomes" id="UP001596957">
    <property type="component" value="Unassembled WGS sequence"/>
</dbReference>
<dbReference type="InterPro" id="IPR006439">
    <property type="entry name" value="HAD-SF_hydro_IA"/>
</dbReference>
<dbReference type="Pfam" id="PF00702">
    <property type="entry name" value="Hydrolase"/>
    <property type="match status" value="1"/>
</dbReference>
<protein>
    <submittedName>
        <fullName evidence="1">HAD-IA family hydrolase</fullName>
    </submittedName>
</protein>
<comment type="caution">
    <text evidence="1">The sequence shown here is derived from an EMBL/GenBank/DDBJ whole genome shotgun (WGS) entry which is preliminary data.</text>
</comment>
<dbReference type="NCBIfam" id="TIGR01509">
    <property type="entry name" value="HAD-SF-IA-v3"/>
    <property type="match status" value="1"/>
</dbReference>
<dbReference type="EMBL" id="JBHTEC010000001">
    <property type="protein sequence ID" value="MFD0283391.1"/>
    <property type="molecule type" value="Genomic_DNA"/>
</dbReference>
<dbReference type="PRINTS" id="PR00413">
    <property type="entry name" value="HADHALOGNASE"/>
</dbReference>
<proteinExistence type="predicted"/>
<name>A0ABW2VK06_9ACTN</name>
<dbReference type="PANTHER" id="PTHR43611">
    <property type="entry name" value="ALPHA-D-GLUCOSE 1-PHOSPHATE PHOSPHATASE"/>
    <property type="match status" value="1"/>
</dbReference>
<dbReference type="RefSeq" id="WP_381264490.1">
    <property type="nucleotide sequence ID" value="NZ_JBHTBI010000104.1"/>
</dbReference>
<keyword evidence="1" id="KW-0378">Hydrolase</keyword>
<gene>
    <name evidence="1" type="ORF">ACFQZP_17255</name>
</gene>
<dbReference type="InterPro" id="IPR023214">
    <property type="entry name" value="HAD_sf"/>
</dbReference>
<dbReference type="SUPFAM" id="SSF56784">
    <property type="entry name" value="HAD-like"/>
    <property type="match status" value="1"/>
</dbReference>
<dbReference type="PANTHER" id="PTHR43611:SF3">
    <property type="entry name" value="FLAVIN MONONUCLEOTIDE HYDROLASE 1, CHLOROPLATIC"/>
    <property type="match status" value="1"/>
</dbReference>
<accession>A0ABW2VK06</accession>
<evidence type="ECO:0000313" key="1">
    <source>
        <dbReference type="EMBL" id="MFD0283391.1"/>
    </source>
</evidence>
<dbReference type="Gene3D" id="3.40.50.1000">
    <property type="entry name" value="HAD superfamily/HAD-like"/>
    <property type="match status" value="1"/>
</dbReference>
<sequence>MADASATHRPGWLLCDFAGVLGLHQPEELRQRMAAVAHAEFGPFWEAYWAERQAYDAGDLSRGDYWKRVGARIDADWPEALIVTLDELDVESWLFPNRETLRVAAEMRAAGTRLAVLSNAPLSLGAALRALAWLEPFDQVIRSSEIRAAKPDPAAYLTALEILGATADEVVFVDDRQVNVDGAGVLGIRSVLFSDAARLRRDLLG</sequence>